<dbReference type="InterPro" id="IPR020843">
    <property type="entry name" value="ER"/>
</dbReference>
<dbReference type="Gene3D" id="3.90.180.10">
    <property type="entry name" value="Medium-chain alcohol dehydrogenases, catalytic domain"/>
    <property type="match status" value="1"/>
</dbReference>
<proteinExistence type="predicted"/>
<dbReference type="InterPro" id="IPR011032">
    <property type="entry name" value="GroES-like_sf"/>
</dbReference>
<dbReference type="InterPro" id="IPR036291">
    <property type="entry name" value="NAD(P)-bd_dom_sf"/>
</dbReference>
<keyword evidence="2" id="KW-0560">Oxidoreductase</keyword>
<dbReference type="SUPFAM" id="SSF50129">
    <property type="entry name" value="GroES-like"/>
    <property type="match status" value="1"/>
</dbReference>
<accession>E6PR22</accession>
<dbReference type="InterPro" id="IPR013149">
    <property type="entry name" value="ADH-like_C"/>
</dbReference>
<organism evidence="4">
    <name type="scientific">mine drainage metagenome</name>
    <dbReference type="NCBI Taxonomy" id="410659"/>
    <lineage>
        <taxon>unclassified sequences</taxon>
        <taxon>metagenomes</taxon>
        <taxon>ecological metagenomes</taxon>
    </lineage>
</organism>
<sequence length="329" mass="34891">MTSMLVAEISQPGPPEVLRWVGRDRPEPGPGEVLLRVRAFGINRPDVLQRKGLYPPPPGASDIPGLEVCGEVLSGDLRGSTLRIGQRVCALLTGGGYAEYCVAPVGQCLPVPEILSDAEAAALPETFFTVWHNVFERGALKAGELLLVQGGTSGIGTTAIQLAHAFGATVWATAGSDVKCQACLDLGAERAINYRTQDFAEQVREHTEGRGVDVLLDMVAGDYVARELGCMAEDGRLVIIAVQGGTAAGFDASLLMRRRLTITGSTLRARSVAFKSGVALALRDKVWPLIEAGRVRPHVHAVLPAAQVAQAHALMEGGQHIGKIVLTWP</sequence>
<dbReference type="Pfam" id="PF00107">
    <property type="entry name" value="ADH_zinc_N"/>
    <property type="match status" value="1"/>
</dbReference>
<dbReference type="SUPFAM" id="SSF51735">
    <property type="entry name" value="NAD(P)-binding Rossmann-fold domains"/>
    <property type="match status" value="1"/>
</dbReference>
<evidence type="ECO:0000259" key="3">
    <source>
        <dbReference type="SMART" id="SM00829"/>
    </source>
</evidence>
<dbReference type="NCBIfam" id="TIGR02824">
    <property type="entry name" value="quinone_pig3"/>
    <property type="match status" value="1"/>
</dbReference>
<dbReference type="CDD" id="cd05276">
    <property type="entry name" value="p53_inducible_oxidoreductase"/>
    <property type="match status" value="1"/>
</dbReference>
<dbReference type="EMBL" id="CABM01000042">
    <property type="protein sequence ID" value="CBH97377.1"/>
    <property type="molecule type" value="Genomic_DNA"/>
</dbReference>
<dbReference type="InterPro" id="IPR014189">
    <property type="entry name" value="Quinone_OxRdtase_PIG3"/>
</dbReference>
<reference evidence="4" key="1">
    <citation type="submission" date="2009-10" db="EMBL/GenBank/DDBJ databases">
        <title>Diversity of trophic interactions inside an arsenic-rich microbial ecosystem.</title>
        <authorList>
            <person name="Bertin P.N."/>
            <person name="Heinrich-Salmeron A."/>
            <person name="Pelletier E."/>
            <person name="Goulhen-Chollet F."/>
            <person name="Arsene-Ploetze F."/>
            <person name="Gallien S."/>
            <person name="Calteau A."/>
            <person name="Vallenet D."/>
            <person name="Casiot C."/>
            <person name="Chane-Woon-Ming B."/>
            <person name="Giloteaux L."/>
            <person name="Barakat M."/>
            <person name="Bonnefoy V."/>
            <person name="Bruneel O."/>
            <person name="Chandler M."/>
            <person name="Cleiss J."/>
            <person name="Duran R."/>
            <person name="Elbaz-Poulichet F."/>
            <person name="Fonknechten N."/>
            <person name="Lauga B."/>
            <person name="Mornico D."/>
            <person name="Ortet P."/>
            <person name="Schaeffer C."/>
            <person name="Siguier P."/>
            <person name="Alexander Thil Smith A."/>
            <person name="Van Dorsselaer A."/>
            <person name="Weissenbach J."/>
            <person name="Medigue C."/>
            <person name="Le Paslier D."/>
        </authorList>
    </citation>
    <scope>NUCLEOTIDE SEQUENCE</scope>
</reference>
<gene>
    <name evidence="4" type="ORF">CARN2_2849</name>
</gene>
<dbReference type="SMART" id="SM00829">
    <property type="entry name" value="PKS_ER"/>
    <property type="match status" value="1"/>
</dbReference>
<protein>
    <submittedName>
        <fullName evidence="4">Putative quinone oxidoreductase</fullName>
    </submittedName>
</protein>
<dbReference type="Gene3D" id="3.40.50.720">
    <property type="entry name" value="NAD(P)-binding Rossmann-like Domain"/>
    <property type="match status" value="1"/>
</dbReference>
<name>E6PR22_9ZZZZ</name>
<comment type="caution">
    <text evidence="4">The sequence shown here is derived from an EMBL/GenBank/DDBJ whole genome shotgun (WGS) entry which is preliminary data.</text>
</comment>
<feature type="domain" description="Enoyl reductase (ER)" evidence="3">
    <location>
        <begin position="13"/>
        <end position="326"/>
    </location>
</feature>
<dbReference type="GO" id="GO:0016651">
    <property type="term" value="F:oxidoreductase activity, acting on NAD(P)H"/>
    <property type="evidence" value="ECO:0007669"/>
    <property type="project" value="TreeGrafter"/>
</dbReference>
<evidence type="ECO:0000256" key="2">
    <source>
        <dbReference type="ARBA" id="ARBA00023002"/>
    </source>
</evidence>
<evidence type="ECO:0000256" key="1">
    <source>
        <dbReference type="ARBA" id="ARBA00022857"/>
    </source>
</evidence>
<dbReference type="PANTHER" id="PTHR48106:SF8">
    <property type="entry name" value="OS02G0805600 PROTEIN"/>
    <property type="match status" value="1"/>
</dbReference>
<dbReference type="Pfam" id="PF08240">
    <property type="entry name" value="ADH_N"/>
    <property type="match status" value="1"/>
</dbReference>
<keyword evidence="1" id="KW-0521">NADP</keyword>
<evidence type="ECO:0000313" key="4">
    <source>
        <dbReference type="EMBL" id="CBH97377.1"/>
    </source>
</evidence>
<dbReference type="InterPro" id="IPR013154">
    <property type="entry name" value="ADH-like_N"/>
</dbReference>
<dbReference type="AlphaFoldDB" id="E6PR22"/>
<dbReference type="PANTHER" id="PTHR48106">
    <property type="entry name" value="QUINONE OXIDOREDUCTASE PIG3-RELATED"/>
    <property type="match status" value="1"/>
</dbReference>
<dbReference type="GO" id="GO:0070402">
    <property type="term" value="F:NADPH binding"/>
    <property type="evidence" value="ECO:0007669"/>
    <property type="project" value="TreeGrafter"/>
</dbReference>